<dbReference type="InterPro" id="IPR005467">
    <property type="entry name" value="His_kinase_dom"/>
</dbReference>
<keyword evidence="8" id="KW-1185">Reference proteome</keyword>
<dbReference type="GO" id="GO:0004673">
    <property type="term" value="F:protein histidine kinase activity"/>
    <property type="evidence" value="ECO:0007669"/>
    <property type="project" value="UniProtKB-EC"/>
</dbReference>
<dbReference type="PRINTS" id="PR00344">
    <property type="entry name" value="BCTRLSENSOR"/>
</dbReference>
<dbReference type="InterPro" id="IPR000595">
    <property type="entry name" value="cNMP-bd_dom"/>
</dbReference>
<dbReference type="EC" id="2.7.13.3" evidence="2"/>
<evidence type="ECO:0000313" key="8">
    <source>
        <dbReference type="Proteomes" id="UP000017746"/>
    </source>
</evidence>
<dbReference type="PANTHER" id="PTHR43065">
    <property type="entry name" value="SENSOR HISTIDINE KINASE"/>
    <property type="match status" value="1"/>
</dbReference>
<evidence type="ECO:0000259" key="5">
    <source>
        <dbReference type="PROSITE" id="PS50042"/>
    </source>
</evidence>
<dbReference type="GO" id="GO:0000160">
    <property type="term" value="P:phosphorelay signal transduction system"/>
    <property type="evidence" value="ECO:0007669"/>
    <property type="project" value="UniProtKB-KW"/>
</dbReference>
<dbReference type="InterPro" id="IPR018488">
    <property type="entry name" value="cNMP-bd_CS"/>
</dbReference>
<dbReference type="PROSITE" id="PS50042">
    <property type="entry name" value="CNMP_BINDING_3"/>
    <property type="match status" value="1"/>
</dbReference>
<evidence type="ECO:0000259" key="6">
    <source>
        <dbReference type="PROSITE" id="PS50109"/>
    </source>
</evidence>
<dbReference type="SUPFAM" id="SSF55874">
    <property type="entry name" value="ATPase domain of HSP90 chaperone/DNA topoisomerase II/histidine kinase"/>
    <property type="match status" value="1"/>
</dbReference>
<dbReference type="OrthoDB" id="1931120at2"/>
<sequence length="491" mass="53898">MTDIDSVKAVELAPCEPGRLTIDELRTLFLFEKLTDEQLTWIADHGCTQHVDAGQIVIQEGEPAEQFFVLLSGTIALSRRVGQDDVQTTRTEQRGVYMGATQAYIRDDGVPRKYMASMRALDDSDFFVLSAEDFGWLMREWFPMALHLLEGLALGMRSTQAAISERQRLVALGALSAGLMHELNNPAAAASRATGALRQRVAGMRHKLGMLAAGKVAPERLDALVELQEDVIERAAKAPTLTAMQASDREDELGDWMDEHNVTGGWDLAPVFAQGGLDLECLELIKTKVVEPELLDQAIHWIGYALETEQLMSDIEDATGRVSSLVTSAKQYSQLDRAAHQWIDVHTGLDSTLVMLSHKIGTGVKVVKDYDRDLPQIPAHPAELNQVWTNIIDNAVQAMHGAGTLTIKTYRKEDHLIVSIGDSGPGVPDELRKRVFEPFFTTKAVGEGTGLGLDISYRIVVNGHGGDIVLESKPGDTRFLVSLPLVEPSSR</sequence>
<dbReference type="SUPFAM" id="SSF51206">
    <property type="entry name" value="cAMP-binding domain-like"/>
    <property type="match status" value="1"/>
</dbReference>
<dbReference type="CDD" id="cd00038">
    <property type="entry name" value="CAP_ED"/>
    <property type="match status" value="1"/>
</dbReference>
<gene>
    <name evidence="7" type="ORF">AFR_33220</name>
</gene>
<name>U5W7B6_9ACTN</name>
<dbReference type="SMART" id="SM00100">
    <property type="entry name" value="cNMP"/>
    <property type="match status" value="1"/>
</dbReference>
<dbReference type="PROSITE" id="PS00888">
    <property type="entry name" value="CNMP_BINDING_1"/>
    <property type="match status" value="1"/>
</dbReference>
<accession>U5W7B6</accession>
<keyword evidence="3 7" id="KW-0808">Transferase</keyword>
<dbReference type="Pfam" id="PF00027">
    <property type="entry name" value="cNMP_binding"/>
    <property type="match status" value="1"/>
</dbReference>
<dbReference type="InterPro" id="IPR003594">
    <property type="entry name" value="HATPase_dom"/>
</dbReference>
<protein>
    <recommendedName>
        <fullName evidence="2">histidine kinase</fullName>
        <ecNumber evidence="2">2.7.13.3</ecNumber>
    </recommendedName>
</protein>
<organism evidence="7 8">
    <name type="scientific">Actinoplanes friuliensis DSM 7358</name>
    <dbReference type="NCBI Taxonomy" id="1246995"/>
    <lineage>
        <taxon>Bacteria</taxon>
        <taxon>Bacillati</taxon>
        <taxon>Actinomycetota</taxon>
        <taxon>Actinomycetes</taxon>
        <taxon>Micromonosporales</taxon>
        <taxon>Micromonosporaceae</taxon>
        <taxon>Actinoplanes</taxon>
    </lineage>
</organism>
<dbReference type="InterPro" id="IPR018490">
    <property type="entry name" value="cNMP-bd_dom_sf"/>
</dbReference>
<dbReference type="Gene3D" id="3.30.565.10">
    <property type="entry name" value="Histidine kinase-like ATPase, C-terminal domain"/>
    <property type="match status" value="1"/>
</dbReference>
<reference evidence="7 8" key="1">
    <citation type="journal article" date="2014" name="J. Biotechnol.">
        <title>Complete genome sequence of the actinobacterium Actinoplanes friuliensis HAG 010964, producer of the lipopeptide antibiotic friulimycin.</title>
        <authorList>
            <person name="Ruckert C."/>
            <person name="Szczepanowski R."/>
            <person name="Albersmeier A."/>
            <person name="Goesmann A."/>
            <person name="Fischer N."/>
            <person name="Steinkamper A."/>
            <person name="Puhler A."/>
            <person name="Biener R."/>
            <person name="Schwartz D."/>
            <person name="Kalinowski J."/>
        </authorList>
    </citation>
    <scope>NUCLEOTIDE SEQUENCE [LARGE SCALE GENOMIC DNA]</scope>
    <source>
        <strain evidence="7 8">DSM 7358</strain>
    </source>
</reference>
<dbReference type="HOGENOM" id="CLU_000445_114_81_11"/>
<dbReference type="STRING" id="1246995.AFR_33220"/>
<evidence type="ECO:0000256" key="2">
    <source>
        <dbReference type="ARBA" id="ARBA00012438"/>
    </source>
</evidence>
<dbReference type="Pfam" id="PF02518">
    <property type="entry name" value="HATPase_c"/>
    <property type="match status" value="1"/>
</dbReference>
<dbReference type="SMART" id="SM00387">
    <property type="entry name" value="HATPase_c"/>
    <property type="match status" value="1"/>
</dbReference>
<dbReference type="AlphaFoldDB" id="U5W7B6"/>
<dbReference type="InterPro" id="IPR004358">
    <property type="entry name" value="Sig_transdc_His_kin-like_C"/>
</dbReference>
<dbReference type="Gene3D" id="2.60.120.10">
    <property type="entry name" value="Jelly Rolls"/>
    <property type="match status" value="1"/>
</dbReference>
<evidence type="ECO:0000313" key="7">
    <source>
        <dbReference type="EMBL" id="AGZ44902.1"/>
    </source>
</evidence>
<dbReference type="InterPro" id="IPR036890">
    <property type="entry name" value="HATPase_C_sf"/>
</dbReference>
<evidence type="ECO:0000256" key="4">
    <source>
        <dbReference type="ARBA" id="ARBA00023012"/>
    </source>
</evidence>
<keyword evidence="4" id="KW-0902">Two-component regulatory system</keyword>
<dbReference type="PROSITE" id="PS50109">
    <property type="entry name" value="HIS_KIN"/>
    <property type="match status" value="1"/>
</dbReference>
<feature type="domain" description="Cyclic nucleotide-binding" evidence="5">
    <location>
        <begin position="30"/>
        <end position="138"/>
    </location>
</feature>
<dbReference type="Proteomes" id="UP000017746">
    <property type="component" value="Chromosome"/>
</dbReference>
<dbReference type="Gene3D" id="1.10.287.130">
    <property type="match status" value="1"/>
</dbReference>
<dbReference type="eggNOG" id="COG4191">
    <property type="taxonomic scope" value="Bacteria"/>
</dbReference>
<dbReference type="InterPro" id="IPR014710">
    <property type="entry name" value="RmlC-like_jellyroll"/>
</dbReference>
<feature type="domain" description="Histidine kinase" evidence="6">
    <location>
        <begin position="307"/>
        <end position="487"/>
    </location>
</feature>
<evidence type="ECO:0000256" key="3">
    <source>
        <dbReference type="ARBA" id="ARBA00022777"/>
    </source>
</evidence>
<evidence type="ECO:0000256" key="1">
    <source>
        <dbReference type="ARBA" id="ARBA00000085"/>
    </source>
</evidence>
<dbReference type="PATRIC" id="fig|1246995.3.peg.6723"/>
<proteinExistence type="predicted"/>
<dbReference type="EMBL" id="CP006272">
    <property type="protein sequence ID" value="AGZ44902.1"/>
    <property type="molecule type" value="Genomic_DNA"/>
</dbReference>
<dbReference type="RefSeq" id="WP_023561239.1">
    <property type="nucleotide sequence ID" value="NC_022657.1"/>
</dbReference>
<dbReference type="PANTHER" id="PTHR43065:SF48">
    <property type="entry name" value="HISTIDINE KINASE"/>
    <property type="match status" value="1"/>
</dbReference>
<keyword evidence="3 7" id="KW-0418">Kinase</keyword>
<dbReference type="KEGG" id="afs:AFR_33220"/>
<comment type="catalytic activity">
    <reaction evidence="1">
        <text>ATP + protein L-histidine = ADP + protein N-phospho-L-histidine.</text>
        <dbReference type="EC" id="2.7.13.3"/>
    </reaction>
</comment>